<dbReference type="Gene3D" id="3.40.50.720">
    <property type="entry name" value="NAD(P)-binding Rossmann-like Domain"/>
    <property type="match status" value="1"/>
</dbReference>
<keyword evidence="3" id="KW-1185">Reference proteome</keyword>
<dbReference type="SUPFAM" id="SSF51735">
    <property type="entry name" value="NAD(P)-binding Rossmann-fold domains"/>
    <property type="match status" value="1"/>
</dbReference>
<dbReference type="eggNOG" id="ENOG502SJ55">
    <property type="taxonomic scope" value="Eukaryota"/>
</dbReference>
<dbReference type="InterPro" id="IPR055222">
    <property type="entry name" value="PRISE-like_Rossmann-fold"/>
</dbReference>
<dbReference type="OrthoDB" id="1731983at2759"/>
<evidence type="ECO:0000259" key="1">
    <source>
        <dbReference type="Pfam" id="PF22917"/>
    </source>
</evidence>
<dbReference type="InterPro" id="IPR036291">
    <property type="entry name" value="NAD(P)-bd_dom_sf"/>
</dbReference>
<name>W3WZV6_PESFW</name>
<dbReference type="OMA" id="FNELARW"/>
<gene>
    <name evidence="2" type="ORF">PFICI_10483</name>
</gene>
<dbReference type="PANTHER" id="PTHR32487">
    <property type="entry name" value="3-OXO-DELTA(4,5)-STEROID 5-BETA-REDUCTASE"/>
    <property type="match status" value="1"/>
</dbReference>
<dbReference type="GeneID" id="19275496"/>
<dbReference type="Proteomes" id="UP000030651">
    <property type="component" value="Unassembled WGS sequence"/>
</dbReference>
<dbReference type="RefSeq" id="XP_007837255.1">
    <property type="nucleotide sequence ID" value="XM_007839064.1"/>
</dbReference>
<evidence type="ECO:0000313" key="3">
    <source>
        <dbReference type="Proteomes" id="UP000030651"/>
    </source>
</evidence>
<dbReference type="HOGENOM" id="CLU_030125_1_1_1"/>
<reference evidence="3" key="1">
    <citation type="journal article" date="2015" name="BMC Genomics">
        <title>Genomic and transcriptomic analysis of the endophytic fungus Pestalotiopsis fici reveals its lifestyle and high potential for synthesis of natural products.</title>
        <authorList>
            <person name="Wang X."/>
            <person name="Zhang X."/>
            <person name="Liu L."/>
            <person name="Xiang M."/>
            <person name="Wang W."/>
            <person name="Sun X."/>
            <person name="Che Y."/>
            <person name="Guo L."/>
            <person name="Liu G."/>
            <person name="Guo L."/>
            <person name="Wang C."/>
            <person name="Yin W.B."/>
            <person name="Stadler M."/>
            <person name="Zhang X."/>
            <person name="Liu X."/>
        </authorList>
    </citation>
    <scope>NUCLEOTIDE SEQUENCE [LARGE SCALE GENOMIC DNA]</scope>
    <source>
        <strain evidence="3">W106-1 / CGMCC3.15140</strain>
    </source>
</reference>
<dbReference type="Pfam" id="PF22917">
    <property type="entry name" value="PRISE"/>
    <property type="match status" value="1"/>
</dbReference>
<accession>W3WZV6</accession>
<evidence type="ECO:0000313" key="2">
    <source>
        <dbReference type="EMBL" id="ETS78421.1"/>
    </source>
</evidence>
<dbReference type="KEGG" id="pfy:PFICI_10483"/>
<dbReference type="PANTHER" id="PTHR32487:SF29">
    <property type="entry name" value="NAD-DEPENDENT EPIMERASE_DEHYDRATASE DOMAIN-CONTAINING PROTEIN"/>
    <property type="match status" value="1"/>
</dbReference>
<sequence>MASSTSALRQVGIYRNLPIIDDTLEGLAAIVTGANGISGFNMMRALLESPKRWKKVFCLSRRPPPEEMMALLPREARSRIHFVSCDFLSEPASIAEALTTAGVHANYIFFYSYVHKQWSEADALVESNVLLLQNFLQALELAKIKPDRFILQTGGKNYGVHIGRTTVPLLESDPQPKHLEPSFYYIQEDLVKAFCQKQNSSWSVIMPCAVIGASSQAAMNGFYLFGVYAAVQTHKGEPLEFGGDWESWQFENYHCSARMTGFLTEWVALTPHGCNEKFNTQDGGPLTLERFFNELARWYGASGVVPPPDDESDMANQTFGTSGKLAPLGYGPPLSYKARFTLEDWAKDEKNVAAWREMMEISRGKLIHDPFAIPDGFYMARFAYCRTASPCLNKARRLGWTGFVDTMESIFEAFVEMAKLGMLPEMRVQFARPLC</sequence>
<feature type="domain" description="PRISE-like Rossmann-fold" evidence="1">
    <location>
        <begin position="29"/>
        <end position="310"/>
    </location>
</feature>
<protein>
    <recommendedName>
        <fullName evidence="1">PRISE-like Rossmann-fold domain-containing protein</fullName>
    </recommendedName>
</protein>
<dbReference type="InParanoid" id="W3WZV6"/>
<dbReference type="CDD" id="cd08948">
    <property type="entry name" value="5beta-POR_like_SDR_a"/>
    <property type="match status" value="1"/>
</dbReference>
<proteinExistence type="predicted"/>
<organism evidence="2 3">
    <name type="scientific">Pestalotiopsis fici (strain W106-1 / CGMCC3.15140)</name>
    <dbReference type="NCBI Taxonomy" id="1229662"/>
    <lineage>
        <taxon>Eukaryota</taxon>
        <taxon>Fungi</taxon>
        <taxon>Dikarya</taxon>
        <taxon>Ascomycota</taxon>
        <taxon>Pezizomycotina</taxon>
        <taxon>Sordariomycetes</taxon>
        <taxon>Xylariomycetidae</taxon>
        <taxon>Amphisphaeriales</taxon>
        <taxon>Sporocadaceae</taxon>
        <taxon>Pestalotiopsis</taxon>
    </lineage>
</organism>
<dbReference type="AlphaFoldDB" id="W3WZV6"/>
<dbReference type="EMBL" id="KI912115">
    <property type="protein sequence ID" value="ETS78421.1"/>
    <property type="molecule type" value="Genomic_DNA"/>
</dbReference>